<name>A0A1Y0T2S3_9CAUD</name>
<evidence type="ECO:0000313" key="1">
    <source>
        <dbReference type="EMBL" id="ARV77167.1"/>
    </source>
</evidence>
<gene>
    <name evidence="1" type="ORF">SKUL_68</name>
</gene>
<proteinExistence type="predicted"/>
<protein>
    <submittedName>
        <fullName evidence="1">Uncharacterized protein</fullName>
    </submittedName>
</protein>
<keyword evidence="2" id="KW-1185">Reference proteome</keyword>
<sequence length="204" mass="22427">MNEQESTFASIIAQEMNRLGYGLHEGHATSIAATLRAHGLDMKGQLATALDTSDARRKERDDVMNLLAEQQTALAACRFLLGKYAPSHHWLHHVDKHIHEVLAMRKEPGYELSVEAQRAVGGEFTVTFRRVSDEQMAQLQHQGIALDGSYFEQREGAKRENMELRAALKLTADCLQAALTGGEVSAKLAGKALVKAATLLEPPL</sequence>
<dbReference type="Proteomes" id="UP000221845">
    <property type="component" value="Segment"/>
</dbReference>
<accession>A0A1Y0T2S3</accession>
<organism evidence="1 2">
    <name type="scientific">Pseudomonas phage Skulduggery</name>
    <dbReference type="NCBI Taxonomy" id="2006671"/>
    <lineage>
        <taxon>Viruses</taxon>
        <taxon>Duplodnaviria</taxon>
        <taxon>Heunggongvirae</taxon>
        <taxon>Uroviricota</taxon>
        <taxon>Caudoviricetes</taxon>
        <taxon>Skulduggeryvirus</taxon>
        <taxon>Skulduggeryvirus skulduggery</taxon>
    </lineage>
</organism>
<reference evidence="1 2" key="1">
    <citation type="submission" date="2017-05" db="EMBL/GenBank/DDBJ databases">
        <authorList>
            <person name="Song R."/>
            <person name="Chenine A.L."/>
            <person name="Ruprecht R.M."/>
        </authorList>
    </citation>
    <scope>NUCLEOTIDE SEQUENCE [LARGE SCALE GENOMIC DNA]</scope>
</reference>
<dbReference type="EMBL" id="MF042361">
    <property type="protein sequence ID" value="ARV77167.1"/>
    <property type="molecule type" value="Genomic_DNA"/>
</dbReference>
<evidence type="ECO:0000313" key="2">
    <source>
        <dbReference type="Proteomes" id="UP000221845"/>
    </source>
</evidence>